<feature type="transmembrane region" description="Helical" evidence="4">
    <location>
        <begin position="270"/>
        <end position="291"/>
    </location>
</feature>
<feature type="transmembrane region" description="Helical" evidence="4">
    <location>
        <begin position="58"/>
        <end position="76"/>
    </location>
</feature>
<dbReference type="GO" id="GO:0022857">
    <property type="term" value="F:transmembrane transporter activity"/>
    <property type="evidence" value="ECO:0007669"/>
    <property type="project" value="InterPro"/>
</dbReference>
<evidence type="ECO:0000259" key="5">
    <source>
        <dbReference type="PROSITE" id="PS50850"/>
    </source>
</evidence>
<sequence length="419" mass="43745">MVMTTHRMTTAAAGEWRAHWPSALSAAVGMSFSTLYVYSAGGLTEPLEQEFGWSRAAIGSGISVLTITGSLLGPIMGAAVDRFGSRRIAVPGVIGFCLAFALLSLATESLWTWWLLWFLLALLGVGVKPAVWTTAVASLFQKSRGLALAVTLSGASLGSIFTPLLTNWLVDHHGWRGAFVGLPLIWGAIGVPLIFFGFRGASDKERRNLSRGVVTAPIPGGGLRVRDAILSRRFTSLLIAAMAFSLLAVSLIVSLIPILSSHGIPRGTGAGIAATIGITAVIGRIATGYLLDHFDPRLVSAVTMALPIVTLTLLLAMPGSVPLAFLAVLVMGLSLGAEVDAVAFLTGYYFGVRHYGLLFGTIMSGLSIAAGSAPLIAGTIFDRTGSYDLMLMGAIPLCLLAAGLIASLGLPPKAASRRE</sequence>
<dbReference type="PANTHER" id="PTHR11360:SF284">
    <property type="entry name" value="EG:103B4.3 PROTEIN-RELATED"/>
    <property type="match status" value="1"/>
</dbReference>
<dbReference type="SUPFAM" id="SSF103473">
    <property type="entry name" value="MFS general substrate transporter"/>
    <property type="match status" value="1"/>
</dbReference>
<evidence type="ECO:0000313" key="7">
    <source>
        <dbReference type="Proteomes" id="UP000318681"/>
    </source>
</evidence>
<evidence type="ECO:0000256" key="1">
    <source>
        <dbReference type="ARBA" id="ARBA00022692"/>
    </source>
</evidence>
<feature type="transmembrane region" description="Helical" evidence="4">
    <location>
        <begin position="145"/>
        <end position="165"/>
    </location>
</feature>
<keyword evidence="3 4" id="KW-0472">Membrane</keyword>
<accession>A0A558RA54</accession>
<proteinExistence type="predicted"/>
<feature type="transmembrane region" description="Helical" evidence="4">
    <location>
        <begin position="357"/>
        <end position="377"/>
    </location>
</feature>
<dbReference type="EMBL" id="VNIM01000012">
    <property type="protein sequence ID" value="TVV76254.1"/>
    <property type="molecule type" value="Genomic_DNA"/>
</dbReference>
<keyword evidence="1 4" id="KW-0812">Transmembrane</keyword>
<feature type="transmembrane region" description="Helical" evidence="4">
    <location>
        <begin position="323"/>
        <end position="350"/>
    </location>
</feature>
<reference evidence="6 7" key="1">
    <citation type="submission" date="2019-07" db="EMBL/GenBank/DDBJ databases">
        <title>Sphingomonas solaris sp. nov., isolated from a solar panel from Boston, Massachusetts.</title>
        <authorList>
            <person name="Tanner K."/>
            <person name="Pascual J."/>
            <person name="Mancuso C."/>
            <person name="Pereto J."/>
            <person name="Khalil A."/>
            <person name="Vilanova C."/>
        </authorList>
    </citation>
    <scope>NUCLEOTIDE SEQUENCE [LARGE SCALE GENOMIC DNA]</scope>
    <source>
        <strain evidence="6 7">R4DWN</strain>
    </source>
</reference>
<name>A0A558RA54_9SPHN</name>
<evidence type="ECO:0000256" key="4">
    <source>
        <dbReference type="SAM" id="Phobius"/>
    </source>
</evidence>
<dbReference type="InterPro" id="IPR011701">
    <property type="entry name" value="MFS"/>
</dbReference>
<evidence type="ECO:0000313" key="6">
    <source>
        <dbReference type="EMBL" id="TVV76254.1"/>
    </source>
</evidence>
<protein>
    <submittedName>
        <fullName evidence="6">MFS transporter</fullName>
    </submittedName>
</protein>
<dbReference type="Gene3D" id="1.20.1250.20">
    <property type="entry name" value="MFS general substrate transporter like domains"/>
    <property type="match status" value="2"/>
</dbReference>
<feature type="transmembrane region" description="Helical" evidence="4">
    <location>
        <begin position="298"/>
        <end position="317"/>
    </location>
</feature>
<dbReference type="InterPro" id="IPR050327">
    <property type="entry name" value="Proton-linked_MCT"/>
</dbReference>
<dbReference type="AlphaFoldDB" id="A0A558RA54"/>
<feature type="transmembrane region" description="Helical" evidence="4">
    <location>
        <begin position="234"/>
        <end position="258"/>
    </location>
</feature>
<feature type="transmembrane region" description="Helical" evidence="4">
    <location>
        <begin position="113"/>
        <end position="133"/>
    </location>
</feature>
<keyword evidence="2 4" id="KW-1133">Transmembrane helix</keyword>
<evidence type="ECO:0000256" key="2">
    <source>
        <dbReference type="ARBA" id="ARBA00022989"/>
    </source>
</evidence>
<dbReference type="PROSITE" id="PS50850">
    <property type="entry name" value="MFS"/>
    <property type="match status" value="1"/>
</dbReference>
<dbReference type="CDD" id="cd17355">
    <property type="entry name" value="MFS_YcxA_like"/>
    <property type="match status" value="1"/>
</dbReference>
<organism evidence="6 7">
    <name type="scientific">Alterirhizorhabdus solaris</name>
    <dbReference type="NCBI Taxonomy" id="2529389"/>
    <lineage>
        <taxon>Bacteria</taxon>
        <taxon>Pseudomonadati</taxon>
        <taxon>Pseudomonadota</taxon>
        <taxon>Alphaproteobacteria</taxon>
        <taxon>Sphingomonadales</taxon>
        <taxon>Rhizorhabdaceae</taxon>
        <taxon>Alterirhizorhabdus</taxon>
    </lineage>
</organism>
<dbReference type="InterPro" id="IPR020846">
    <property type="entry name" value="MFS_dom"/>
</dbReference>
<feature type="transmembrane region" description="Helical" evidence="4">
    <location>
        <begin position="20"/>
        <end position="38"/>
    </location>
</feature>
<comment type="caution">
    <text evidence="6">The sequence shown here is derived from an EMBL/GenBank/DDBJ whole genome shotgun (WGS) entry which is preliminary data.</text>
</comment>
<gene>
    <name evidence="6" type="ORF">FOY91_04950</name>
</gene>
<evidence type="ECO:0000256" key="3">
    <source>
        <dbReference type="ARBA" id="ARBA00023136"/>
    </source>
</evidence>
<dbReference type="Pfam" id="PF07690">
    <property type="entry name" value="MFS_1"/>
    <property type="match status" value="1"/>
</dbReference>
<feature type="domain" description="Major facilitator superfamily (MFS) profile" evidence="5">
    <location>
        <begin position="22"/>
        <end position="415"/>
    </location>
</feature>
<dbReference type="InterPro" id="IPR036259">
    <property type="entry name" value="MFS_trans_sf"/>
</dbReference>
<feature type="transmembrane region" description="Helical" evidence="4">
    <location>
        <begin position="88"/>
        <end position="107"/>
    </location>
</feature>
<feature type="transmembrane region" description="Helical" evidence="4">
    <location>
        <begin position="389"/>
        <end position="410"/>
    </location>
</feature>
<dbReference type="OrthoDB" id="9796632at2"/>
<dbReference type="PANTHER" id="PTHR11360">
    <property type="entry name" value="MONOCARBOXYLATE TRANSPORTER"/>
    <property type="match status" value="1"/>
</dbReference>
<feature type="transmembrane region" description="Helical" evidence="4">
    <location>
        <begin position="177"/>
        <end position="198"/>
    </location>
</feature>
<dbReference type="Proteomes" id="UP000318681">
    <property type="component" value="Unassembled WGS sequence"/>
</dbReference>
<keyword evidence="7" id="KW-1185">Reference proteome</keyword>